<dbReference type="HAMAP" id="MF_00161">
    <property type="entry name" value="LspA"/>
    <property type="match status" value="1"/>
</dbReference>
<dbReference type="GO" id="GO:0006508">
    <property type="term" value="P:proteolysis"/>
    <property type="evidence" value="ECO:0007669"/>
    <property type="project" value="UniProtKB-KW"/>
</dbReference>
<evidence type="ECO:0000256" key="2">
    <source>
        <dbReference type="ARBA" id="ARBA00022475"/>
    </source>
</evidence>
<feature type="transmembrane region" description="Helical" evidence="9">
    <location>
        <begin position="6"/>
        <end position="28"/>
    </location>
</feature>
<keyword evidence="7 9" id="KW-1133">Transmembrane helix</keyword>
<dbReference type="EC" id="3.4.23.36" evidence="9"/>
<evidence type="ECO:0000256" key="8">
    <source>
        <dbReference type="ARBA" id="ARBA00023136"/>
    </source>
</evidence>
<evidence type="ECO:0000256" key="1">
    <source>
        <dbReference type="ARBA" id="ARBA00006139"/>
    </source>
</evidence>
<keyword evidence="4 9" id="KW-0812">Transmembrane</keyword>
<feature type="active site" evidence="9">
    <location>
        <position position="139"/>
    </location>
</feature>
<dbReference type="Proteomes" id="UP000194841">
    <property type="component" value="Unassembled WGS sequence"/>
</dbReference>
<keyword evidence="13" id="KW-1185">Reference proteome</keyword>
<evidence type="ECO:0000256" key="6">
    <source>
        <dbReference type="ARBA" id="ARBA00022801"/>
    </source>
</evidence>
<dbReference type="PANTHER" id="PTHR33695:SF1">
    <property type="entry name" value="LIPOPROTEIN SIGNAL PEPTIDASE"/>
    <property type="match status" value="1"/>
</dbReference>
<comment type="function">
    <text evidence="9 10">This protein specifically catalyzes the removal of signal peptides from prolipoproteins.</text>
</comment>
<keyword evidence="8 9" id="KW-0472">Membrane</keyword>
<keyword evidence="5 9" id="KW-0064">Aspartyl protease</keyword>
<organism evidence="12 13">
    <name type="scientific">Pseudoalteromonas ulvae</name>
    <dbReference type="NCBI Taxonomy" id="107327"/>
    <lineage>
        <taxon>Bacteria</taxon>
        <taxon>Pseudomonadati</taxon>
        <taxon>Pseudomonadota</taxon>
        <taxon>Gammaproteobacteria</taxon>
        <taxon>Alteromonadales</taxon>
        <taxon>Pseudoalteromonadaceae</taxon>
        <taxon>Pseudoalteromonas</taxon>
    </lineage>
</organism>
<sequence length="165" mass="18760">MLDNKSGLIWLWVTVVLLILDQVTKYVVSTQMQLYQSIELLPVFNLTYVHNYGAAFSFLSEAGGWQRWFFSIIAISISILLTYWLKKLPAKNLVLCGAYSLVLAGALGNLYDRLTYGYVIDFIHVYYDTWHFPAFNIADSAICIGAGLLLLDAFRDQKSEDVKND</sequence>
<evidence type="ECO:0000256" key="7">
    <source>
        <dbReference type="ARBA" id="ARBA00022989"/>
    </source>
</evidence>
<dbReference type="NCBIfam" id="TIGR00077">
    <property type="entry name" value="lspA"/>
    <property type="match status" value="1"/>
</dbReference>
<protein>
    <recommendedName>
        <fullName evidence="9">Lipoprotein signal peptidase</fullName>
        <ecNumber evidence="9">3.4.23.36</ecNumber>
    </recommendedName>
    <alternativeName>
        <fullName evidence="9">Prolipoprotein signal peptidase</fullName>
    </alternativeName>
    <alternativeName>
        <fullName evidence="9">Signal peptidase II</fullName>
        <shortName evidence="9">SPase II</shortName>
    </alternativeName>
</protein>
<comment type="similarity">
    <text evidence="1 9 11">Belongs to the peptidase A8 family.</text>
</comment>
<comment type="pathway">
    <text evidence="9">Protein modification; lipoprotein biosynthesis (signal peptide cleavage).</text>
</comment>
<keyword evidence="3 9" id="KW-0645">Protease</keyword>
<feature type="transmembrane region" description="Helical" evidence="9">
    <location>
        <begin position="92"/>
        <end position="111"/>
    </location>
</feature>
<evidence type="ECO:0000256" key="11">
    <source>
        <dbReference type="RuleBase" id="RU004181"/>
    </source>
</evidence>
<dbReference type="OrthoDB" id="9810259at2"/>
<proteinExistence type="inferred from homology"/>
<keyword evidence="6 9" id="KW-0378">Hydrolase</keyword>
<dbReference type="AlphaFoldDB" id="A0A244CUX4"/>
<comment type="caution">
    <text evidence="12">The sequence shown here is derived from an EMBL/GenBank/DDBJ whole genome shotgun (WGS) entry which is preliminary data.</text>
</comment>
<dbReference type="RefSeq" id="WP_086742797.1">
    <property type="nucleotide sequence ID" value="NZ_MWPV01000001.1"/>
</dbReference>
<dbReference type="InterPro" id="IPR001872">
    <property type="entry name" value="Peptidase_A8"/>
</dbReference>
<gene>
    <name evidence="9" type="primary">lspA</name>
    <name evidence="12" type="ORF">B1199_03810</name>
</gene>
<evidence type="ECO:0000256" key="4">
    <source>
        <dbReference type="ARBA" id="ARBA00022692"/>
    </source>
</evidence>
<comment type="subcellular location">
    <subcellularLocation>
        <location evidence="9">Cell membrane</location>
        <topology evidence="9">Multi-pass membrane protein</topology>
    </subcellularLocation>
</comment>
<reference evidence="12 13" key="1">
    <citation type="submission" date="2017-02" db="EMBL/GenBank/DDBJ databases">
        <title>Pseudoalteromonas ulvae TC14 Genome.</title>
        <authorList>
            <person name="Molmeret M."/>
        </authorList>
    </citation>
    <scope>NUCLEOTIDE SEQUENCE [LARGE SCALE GENOMIC DNA]</scope>
    <source>
        <strain evidence="12">TC14</strain>
    </source>
</reference>
<dbReference type="PRINTS" id="PR00781">
    <property type="entry name" value="LIPOSIGPTASE"/>
</dbReference>
<feature type="active site" evidence="9">
    <location>
        <position position="121"/>
    </location>
</feature>
<keyword evidence="2 9" id="KW-1003">Cell membrane</keyword>
<dbReference type="EMBL" id="MWPV01000001">
    <property type="protein sequence ID" value="OUL59405.1"/>
    <property type="molecule type" value="Genomic_DNA"/>
</dbReference>
<comment type="catalytic activity">
    <reaction evidence="9 10">
        <text>Release of signal peptides from bacterial membrane prolipoproteins. Hydrolyzes -Xaa-Yaa-Zaa-|-(S,diacylglyceryl)Cys-, in which Xaa is hydrophobic (preferably Leu), and Yaa (Ala or Ser) and Zaa (Gly or Ala) have small, neutral side chains.</text>
        <dbReference type="EC" id="3.4.23.36"/>
    </reaction>
</comment>
<evidence type="ECO:0000256" key="9">
    <source>
        <dbReference type="HAMAP-Rule" id="MF_00161"/>
    </source>
</evidence>
<accession>A0A244CUX4</accession>
<evidence type="ECO:0000256" key="5">
    <source>
        <dbReference type="ARBA" id="ARBA00022750"/>
    </source>
</evidence>
<dbReference type="GO" id="GO:0004190">
    <property type="term" value="F:aspartic-type endopeptidase activity"/>
    <property type="evidence" value="ECO:0007669"/>
    <property type="project" value="UniProtKB-UniRule"/>
</dbReference>
<dbReference type="Pfam" id="PF01252">
    <property type="entry name" value="Peptidase_A8"/>
    <property type="match status" value="1"/>
</dbReference>
<dbReference type="PANTHER" id="PTHR33695">
    <property type="entry name" value="LIPOPROTEIN SIGNAL PEPTIDASE"/>
    <property type="match status" value="1"/>
</dbReference>
<dbReference type="GO" id="GO:0005886">
    <property type="term" value="C:plasma membrane"/>
    <property type="evidence" value="ECO:0007669"/>
    <property type="project" value="UniProtKB-SubCell"/>
</dbReference>
<feature type="transmembrane region" description="Helical" evidence="9">
    <location>
        <begin position="131"/>
        <end position="151"/>
    </location>
</feature>
<name>A0A244CUX4_PSEDV</name>
<dbReference type="PROSITE" id="PS00855">
    <property type="entry name" value="SPASE_II"/>
    <property type="match status" value="1"/>
</dbReference>
<evidence type="ECO:0000256" key="10">
    <source>
        <dbReference type="RuleBase" id="RU000594"/>
    </source>
</evidence>
<evidence type="ECO:0000256" key="3">
    <source>
        <dbReference type="ARBA" id="ARBA00022670"/>
    </source>
</evidence>
<evidence type="ECO:0000313" key="12">
    <source>
        <dbReference type="EMBL" id="OUL59405.1"/>
    </source>
</evidence>
<feature type="transmembrane region" description="Helical" evidence="9">
    <location>
        <begin position="65"/>
        <end position="85"/>
    </location>
</feature>
<dbReference type="UniPathway" id="UPA00665"/>
<evidence type="ECO:0000313" key="13">
    <source>
        <dbReference type="Proteomes" id="UP000194841"/>
    </source>
</evidence>